<dbReference type="InterPro" id="IPR001932">
    <property type="entry name" value="PPM-type_phosphatase-like_dom"/>
</dbReference>
<dbReference type="Pfam" id="PF13426">
    <property type="entry name" value="PAS_9"/>
    <property type="match status" value="1"/>
</dbReference>
<dbReference type="SMART" id="SM00331">
    <property type="entry name" value="PP2C_SIG"/>
    <property type="match status" value="1"/>
</dbReference>
<dbReference type="Gene3D" id="3.60.40.10">
    <property type="entry name" value="PPM-type phosphatase domain"/>
    <property type="match status" value="1"/>
</dbReference>
<dbReference type="SUPFAM" id="SSF55785">
    <property type="entry name" value="PYP-like sensor domain (PAS domain)"/>
    <property type="match status" value="1"/>
</dbReference>
<dbReference type="EMBL" id="JACBNQ010000004">
    <property type="protein sequence ID" value="NYB73703.1"/>
    <property type="molecule type" value="Genomic_DNA"/>
</dbReference>
<evidence type="ECO:0000256" key="1">
    <source>
        <dbReference type="ARBA" id="ARBA00022801"/>
    </source>
</evidence>
<gene>
    <name evidence="3" type="ORF">HZF24_06060</name>
</gene>
<dbReference type="PANTHER" id="PTHR43156:SF2">
    <property type="entry name" value="STAGE II SPORULATION PROTEIN E"/>
    <property type="match status" value="1"/>
</dbReference>
<evidence type="ECO:0000313" key="3">
    <source>
        <dbReference type="EMBL" id="NYB73703.1"/>
    </source>
</evidence>
<dbReference type="InterPro" id="IPR000014">
    <property type="entry name" value="PAS"/>
</dbReference>
<dbReference type="InterPro" id="IPR036457">
    <property type="entry name" value="PPM-type-like_dom_sf"/>
</dbReference>
<protein>
    <submittedName>
        <fullName evidence="3">SpoIIE family protein phosphatase</fullName>
    </submittedName>
</protein>
<dbReference type="PANTHER" id="PTHR43156">
    <property type="entry name" value="STAGE II SPORULATION PROTEIN E-RELATED"/>
    <property type="match status" value="1"/>
</dbReference>
<comment type="caution">
    <text evidence="3">The sequence shown here is derived from an EMBL/GenBank/DDBJ whole genome shotgun (WGS) entry which is preliminary data.</text>
</comment>
<dbReference type="Proteomes" id="UP000611629">
    <property type="component" value="Unassembled WGS sequence"/>
</dbReference>
<dbReference type="SUPFAM" id="SSF81606">
    <property type="entry name" value="PP2C-like"/>
    <property type="match status" value="1"/>
</dbReference>
<dbReference type="GO" id="GO:0016791">
    <property type="term" value="F:phosphatase activity"/>
    <property type="evidence" value="ECO:0007669"/>
    <property type="project" value="TreeGrafter"/>
</dbReference>
<organism evidence="3 4">
    <name type="scientific">Sedimentibacter hydroxybenzoicus DSM 7310</name>
    <dbReference type="NCBI Taxonomy" id="1123245"/>
    <lineage>
        <taxon>Bacteria</taxon>
        <taxon>Bacillati</taxon>
        <taxon>Bacillota</taxon>
        <taxon>Tissierellia</taxon>
        <taxon>Sedimentibacter</taxon>
    </lineage>
</organism>
<name>A0A974GVT2_SEDHY</name>
<dbReference type="Gene3D" id="3.30.450.20">
    <property type="entry name" value="PAS domain"/>
    <property type="match status" value="1"/>
</dbReference>
<proteinExistence type="predicted"/>
<dbReference type="InterPro" id="IPR035965">
    <property type="entry name" value="PAS-like_dom_sf"/>
</dbReference>
<evidence type="ECO:0000259" key="2">
    <source>
        <dbReference type="SMART" id="SM00331"/>
    </source>
</evidence>
<dbReference type="Pfam" id="PF07228">
    <property type="entry name" value="SpoIIE"/>
    <property type="match status" value="1"/>
</dbReference>
<reference evidence="3" key="1">
    <citation type="submission" date="2020-07" db="EMBL/GenBank/DDBJ databases">
        <title>Genomic analysis of a strain of Sedimentibacter Hydroxybenzoicus DSM7310.</title>
        <authorList>
            <person name="Ma S."/>
        </authorList>
    </citation>
    <scope>NUCLEOTIDE SEQUENCE</scope>
    <source>
        <strain evidence="3">DSM 7310</strain>
    </source>
</reference>
<keyword evidence="4" id="KW-1185">Reference proteome</keyword>
<accession>A0A974GVT2</accession>
<dbReference type="AlphaFoldDB" id="A0A974GVT2"/>
<dbReference type="InterPro" id="IPR052016">
    <property type="entry name" value="Bact_Sigma-Reg"/>
</dbReference>
<feature type="domain" description="PPM-type phosphatase" evidence="2">
    <location>
        <begin position="158"/>
        <end position="370"/>
    </location>
</feature>
<sequence length="371" mass="42514">MKKIINKGSNLMYKSKVDESQLNIIDGMIDWVRVVDKNNVVLYANKKMKEDLGDITGKLCYEVFCSEGRCDYCISKSTLHDGSILHKEANINDRTYMVISSPIKDKSDEIICSVEVFRDITNEKELTRKVREKNEKMSEDINFARNMQIRMLPPKGMYNGLKLNYLYESSEQLSGDFFDVFKIDEENTGVYICDVVGHGVTASLLTVFVRQSLRTIAKGNMELNKIMKELHKTFLSLNLDYDRYFSVFLGIYNKTTHEFKYINAGHNSEPILLRSKGEITLLNAKGYPIANIFDNVKYEVKSIDLHVGDKLFLYTDGITEAANSEGIQYGIDRLIDIIKKKGNILDNLKISLDDYCKAHKDDYAILMAEII</sequence>
<keyword evidence="1" id="KW-0378">Hydrolase</keyword>
<evidence type="ECO:0000313" key="4">
    <source>
        <dbReference type="Proteomes" id="UP000611629"/>
    </source>
</evidence>